<dbReference type="InterPro" id="IPR001680">
    <property type="entry name" value="WD40_rpt"/>
</dbReference>
<dbReference type="SUPFAM" id="SSF50978">
    <property type="entry name" value="WD40 repeat-like"/>
    <property type="match status" value="1"/>
</dbReference>
<dbReference type="PROSITE" id="PS00678">
    <property type="entry name" value="WD_REPEATS_1"/>
    <property type="match status" value="1"/>
</dbReference>
<feature type="repeat" description="WD" evidence="6">
    <location>
        <begin position="235"/>
        <end position="274"/>
    </location>
</feature>
<dbReference type="Pfam" id="PF00400">
    <property type="entry name" value="WD40"/>
    <property type="match status" value="6"/>
</dbReference>
<evidence type="ECO:0000313" key="11">
    <source>
        <dbReference type="Proteomes" id="UP000193498"/>
    </source>
</evidence>
<reference evidence="10 11" key="1">
    <citation type="submission" date="2016-07" db="EMBL/GenBank/DDBJ databases">
        <title>Pervasive Adenine N6-methylation of Active Genes in Fungi.</title>
        <authorList>
            <consortium name="DOE Joint Genome Institute"/>
            <person name="Mondo S.J."/>
            <person name="Dannebaum R.O."/>
            <person name="Kuo R.C."/>
            <person name="Labutti K."/>
            <person name="Haridas S."/>
            <person name="Kuo A."/>
            <person name="Salamov A."/>
            <person name="Ahrendt S.R."/>
            <person name="Lipzen A."/>
            <person name="Sullivan W."/>
            <person name="Andreopoulos W.B."/>
            <person name="Clum A."/>
            <person name="Lindquist E."/>
            <person name="Daum C."/>
            <person name="Ramamoorthy G.K."/>
            <person name="Gryganskyi A."/>
            <person name="Culley D."/>
            <person name="Magnuson J.K."/>
            <person name="James T.Y."/>
            <person name="O'Malley M.A."/>
            <person name="Stajich J.E."/>
            <person name="Spatafora J.W."/>
            <person name="Visel A."/>
            <person name="Grigoriev I.V."/>
        </authorList>
    </citation>
    <scope>NUCLEOTIDE SEQUENCE [LARGE SCALE GENOMIC DNA]</scope>
    <source>
        <strain evidence="10 11">CBS 931.73</strain>
    </source>
</reference>
<dbReference type="EMBL" id="MCFE01000238">
    <property type="protein sequence ID" value="ORX93349.1"/>
    <property type="molecule type" value="Genomic_DNA"/>
</dbReference>
<dbReference type="InterPro" id="IPR013010">
    <property type="entry name" value="Znf_SIAH"/>
</dbReference>
<dbReference type="PROSITE" id="PS51081">
    <property type="entry name" value="ZF_SIAH"/>
    <property type="match status" value="1"/>
</dbReference>
<evidence type="ECO:0000256" key="3">
    <source>
        <dbReference type="ARBA" id="ARBA00022737"/>
    </source>
</evidence>
<name>A0A1Y1Y5W0_9FUNG</name>
<keyword evidence="1 6" id="KW-0853">WD repeat</keyword>
<dbReference type="InterPro" id="IPR020472">
    <property type="entry name" value="WD40_PAC1"/>
</dbReference>
<dbReference type="PANTHER" id="PTHR19848:SF8">
    <property type="entry name" value="F-BOX AND WD REPEAT DOMAIN CONTAINING 7"/>
    <property type="match status" value="1"/>
</dbReference>
<keyword evidence="11" id="KW-1185">Reference proteome</keyword>
<dbReference type="InParanoid" id="A0A1Y1Y5W0"/>
<dbReference type="SMART" id="SM00320">
    <property type="entry name" value="WD40"/>
    <property type="match status" value="7"/>
</dbReference>
<organism evidence="10 11">
    <name type="scientific">Basidiobolus meristosporus CBS 931.73</name>
    <dbReference type="NCBI Taxonomy" id="1314790"/>
    <lineage>
        <taxon>Eukaryota</taxon>
        <taxon>Fungi</taxon>
        <taxon>Fungi incertae sedis</taxon>
        <taxon>Zoopagomycota</taxon>
        <taxon>Entomophthoromycotina</taxon>
        <taxon>Basidiobolomycetes</taxon>
        <taxon>Basidiobolales</taxon>
        <taxon>Basidiobolaceae</taxon>
        <taxon>Basidiobolus</taxon>
    </lineage>
</organism>
<accession>A0A1Y1Y5W0</accession>
<dbReference type="SUPFAM" id="SSF49599">
    <property type="entry name" value="TRAF domain-like"/>
    <property type="match status" value="1"/>
</dbReference>
<comment type="caution">
    <text evidence="10">The sequence shown here is derived from an EMBL/GenBank/DDBJ whole genome shotgun (WGS) entry which is preliminary data.</text>
</comment>
<proteinExistence type="predicted"/>
<evidence type="ECO:0000256" key="4">
    <source>
        <dbReference type="ARBA" id="ARBA00022771"/>
    </source>
</evidence>
<feature type="repeat" description="WD" evidence="6">
    <location>
        <begin position="275"/>
        <end position="315"/>
    </location>
</feature>
<dbReference type="CDD" id="cd00200">
    <property type="entry name" value="WD40"/>
    <property type="match status" value="1"/>
</dbReference>
<keyword evidence="3" id="KW-0677">Repeat</keyword>
<feature type="repeat" description="WD" evidence="6">
    <location>
        <begin position="356"/>
        <end position="395"/>
    </location>
</feature>
<gene>
    <name evidence="10" type="ORF">K493DRAFT_223462</name>
</gene>
<evidence type="ECO:0000256" key="7">
    <source>
        <dbReference type="PROSITE-ProRule" id="PRU00455"/>
    </source>
</evidence>
<evidence type="ECO:0000256" key="2">
    <source>
        <dbReference type="ARBA" id="ARBA00022723"/>
    </source>
</evidence>
<evidence type="ECO:0000256" key="1">
    <source>
        <dbReference type="ARBA" id="ARBA00022574"/>
    </source>
</evidence>
<dbReference type="InterPro" id="IPR019775">
    <property type="entry name" value="WD40_repeat_CS"/>
</dbReference>
<feature type="domain" description="SIAH-type" evidence="9">
    <location>
        <begin position="13"/>
        <end position="73"/>
    </location>
</feature>
<evidence type="ECO:0000256" key="5">
    <source>
        <dbReference type="ARBA" id="ARBA00022833"/>
    </source>
</evidence>
<keyword evidence="2" id="KW-0479">Metal-binding</keyword>
<feature type="repeat" description="WD" evidence="6">
    <location>
        <begin position="191"/>
        <end position="222"/>
    </location>
</feature>
<sequence>LHSNLALNSVISELPVYCPYKKYGCLSIIRYDTYRHHAVYCPFTPGICEHSSLGCTFKGSRKDIEKHTRDCVFEKLKGYIEQNNTRVRELEEKIMEQDAELKRLNKILENSHITARATDETPLLNPHSTKNGASAEEKDWINGDISCHQTITHHTCGVTSLAYSSGKLYAGAHDGSTKILDPETGALIEDIHGHNMSVWALAVHPESNRFFSASSDGIIKVWGASEDESECIGVLNSHSHKVYGLMVSNDRVFSASSDKTVKIWNPHTLENVTTFSGHTSAVNDIIALDDTRIASASSDHTVRIWDVTSGQCLQTINIGNAEVLDCSAGDGLLFASTYDSLIHVYDLNEYRSLKTLSGHNWEVWQLSYARGALFSASFDHTVKRWDTRNWSCNATLKGHKGFVHAMILNDDNLITGCADRTIKVCDFRTFHHSFVAMLSRLSRLDLEMSCQ</sequence>
<dbReference type="PROSITE" id="PS50294">
    <property type="entry name" value="WD_REPEATS_REGION"/>
    <property type="match status" value="3"/>
</dbReference>
<evidence type="ECO:0000313" key="10">
    <source>
        <dbReference type="EMBL" id="ORX93349.1"/>
    </source>
</evidence>
<evidence type="ECO:0000256" key="8">
    <source>
        <dbReference type="SAM" id="Coils"/>
    </source>
</evidence>
<evidence type="ECO:0000259" key="9">
    <source>
        <dbReference type="PROSITE" id="PS51081"/>
    </source>
</evidence>
<dbReference type="OrthoDB" id="538223at2759"/>
<dbReference type="GO" id="GO:0008270">
    <property type="term" value="F:zinc ion binding"/>
    <property type="evidence" value="ECO:0007669"/>
    <property type="project" value="UniProtKB-KW"/>
</dbReference>
<feature type="coiled-coil region" evidence="8">
    <location>
        <begin position="73"/>
        <end position="107"/>
    </location>
</feature>
<keyword evidence="8" id="KW-0175">Coiled coil</keyword>
<dbReference type="GO" id="GO:0016567">
    <property type="term" value="P:protein ubiquitination"/>
    <property type="evidence" value="ECO:0007669"/>
    <property type="project" value="UniProtKB-UniPathway"/>
</dbReference>
<dbReference type="Gene3D" id="3.30.40.10">
    <property type="entry name" value="Zinc/RING finger domain, C3HC4 (zinc finger)"/>
    <property type="match status" value="1"/>
</dbReference>
<dbReference type="InterPro" id="IPR013083">
    <property type="entry name" value="Znf_RING/FYVE/PHD"/>
</dbReference>
<dbReference type="STRING" id="1314790.A0A1Y1Y5W0"/>
<dbReference type="InterPro" id="IPR015943">
    <property type="entry name" value="WD40/YVTN_repeat-like_dom_sf"/>
</dbReference>
<dbReference type="PROSITE" id="PS50082">
    <property type="entry name" value="WD_REPEATS_2"/>
    <property type="match status" value="4"/>
</dbReference>
<dbReference type="InterPro" id="IPR036322">
    <property type="entry name" value="WD40_repeat_dom_sf"/>
</dbReference>
<feature type="non-terminal residue" evidence="10">
    <location>
        <position position="1"/>
    </location>
</feature>
<keyword evidence="5" id="KW-0862">Zinc</keyword>
<keyword evidence="4 7" id="KW-0863">Zinc-finger</keyword>
<dbReference type="Gene3D" id="2.130.10.10">
    <property type="entry name" value="YVTN repeat-like/Quinoprotein amine dehydrogenase"/>
    <property type="match status" value="2"/>
</dbReference>
<dbReference type="UniPathway" id="UPA00143"/>
<protein>
    <submittedName>
        <fullName evidence="10">WD40 repeat-like protein</fullName>
    </submittedName>
</protein>
<dbReference type="PANTHER" id="PTHR19848">
    <property type="entry name" value="WD40 REPEAT PROTEIN"/>
    <property type="match status" value="1"/>
</dbReference>
<evidence type="ECO:0000256" key="6">
    <source>
        <dbReference type="PROSITE-ProRule" id="PRU00221"/>
    </source>
</evidence>
<dbReference type="Proteomes" id="UP000193498">
    <property type="component" value="Unassembled WGS sequence"/>
</dbReference>
<dbReference type="AlphaFoldDB" id="A0A1Y1Y5W0"/>
<dbReference type="PRINTS" id="PR00320">
    <property type="entry name" value="GPROTEINBRPT"/>
</dbReference>